<gene>
    <name evidence="3" type="ORF">F444_08070</name>
</gene>
<dbReference type="EMBL" id="ANJA01001528">
    <property type="protein sequence ID" value="ETO76546.1"/>
    <property type="molecule type" value="Genomic_DNA"/>
</dbReference>
<accession>A0A081ACD5</accession>
<dbReference type="AlphaFoldDB" id="A0A081ACD5"/>
<feature type="region of interest" description="Disordered" evidence="1">
    <location>
        <begin position="32"/>
        <end position="69"/>
    </location>
</feature>
<dbReference type="PANTHER" id="PTHR37984:SF5">
    <property type="entry name" value="PROTEIN NYNRIN-LIKE"/>
    <property type="match status" value="1"/>
</dbReference>
<protein>
    <recommendedName>
        <fullName evidence="2">Integrase zinc-binding domain-containing protein</fullName>
    </recommendedName>
</protein>
<dbReference type="Gene3D" id="1.10.340.70">
    <property type="match status" value="1"/>
</dbReference>
<dbReference type="InterPro" id="IPR041588">
    <property type="entry name" value="Integrase_H2C2"/>
</dbReference>
<evidence type="ECO:0000256" key="1">
    <source>
        <dbReference type="SAM" id="MobiDB-lite"/>
    </source>
</evidence>
<dbReference type="OrthoDB" id="126096at2759"/>
<dbReference type="FunFam" id="1.10.340.70:FF:000001">
    <property type="entry name" value="Retrovirus-related Pol polyprotein from transposon gypsy-like Protein"/>
    <property type="match status" value="1"/>
</dbReference>
<evidence type="ECO:0000313" key="3">
    <source>
        <dbReference type="EMBL" id="ETO76546.1"/>
    </source>
</evidence>
<feature type="domain" description="Integrase zinc-binding" evidence="2">
    <location>
        <begin position="220"/>
        <end position="277"/>
    </location>
</feature>
<dbReference type="Pfam" id="PF17921">
    <property type="entry name" value="Integrase_H2C2"/>
    <property type="match status" value="1"/>
</dbReference>
<comment type="caution">
    <text evidence="3">The sequence shown here is derived from an EMBL/GenBank/DDBJ whole genome shotgun (WGS) entry which is preliminary data.</text>
</comment>
<feature type="compositionally biased region" description="Basic and acidic residues" evidence="1">
    <location>
        <begin position="59"/>
        <end position="69"/>
    </location>
</feature>
<feature type="compositionally biased region" description="Acidic residues" evidence="1">
    <location>
        <begin position="47"/>
        <end position="58"/>
    </location>
</feature>
<dbReference type="InterPro" id="IPR050951">
    <property type="entry name" value="Retrovirus_Pol_polyprotein"/>
</dbReference>
<evidence type="ECO:0000259" key="2">
    <source>
        <dbReference type="Pfam" id="PF17921"/>
    </source>
</evidence>
<sequence>MVDVGTQTDFPDNDTQDASSILVEQACSDRASERCATPQVAGVSEVPNDDTSSDDEPDAQVHETSGRAVERLESEYARVMQANGEEALASDVPEPDLGACPESNILNPECAPLPPAARVMAVLTRAAAQADAQGRPPMGPWEYQAERWRRIKAHQEENESLKDLIDFLNDDMGRFSSRRLKKIAKIADLYTLDARGVLYRLAGRTPERPRDAESELRLVVPEALQDDMLHFAHEDVQGGHQGTTRTFEKLRSEFYRSGMHADVERFVKECLDCASGKGRMKDRHLGH</sequence>
<dbReference type="Proteomes" id="UP000028582">
    <property type="component" value="Unassembled WGS sequence"/>
</dbReference>
<dbReference type="PANTHER" id="PTHR37984">
    <property type="entry name" value="PROTEIN CBG26694"/>
    <property type="match status" value="1"/>
</dbReference>
<proteinExistence type="predicted"/>
<name>A0A081ACD5_PHYNI</name>
<organism evidence="3 4">
    <name type="scientific">Phytophthora nicotianae P1976</name>
    <dbReference type="NCBI Taxonomy" id="1317066"/>
    <lineage>
        <taxon>Eukaryota</taxon>
        <taxon>Sar</taxon>
        <taxon>Stramenopiles</taxon>
        <taxon>Oomycota</taxon>
        <taxon>Peronosporomycetes</taxon>
        <taxon>Peronosporales</taxon>
        <taxon>Peronosporaceae</taxon>
        <taxon>Phytophthora</taxon>
    </lineage>
</organism>
<reference evidence="3 4" key="1">
    <citation type="submission" date="2013-11" db="EMBL/GenBank/DDBJ databases">
        <title>The Genome Sequence of Phytophthora parasitica P1976.</title>
        <authorList>
            <consortium name="The Broad Institute Genomics Platform"/>
            <person name="Russ C."/>
            <person name="Tyler B."/>
            <person name="Panabieres F."/>
            <person name="Shan W."/>
            <person name="Tripathy S."/>
            <person name="Grunwald N."/>
            <person name="Machado M."/>
            <person name="Johnson C.S."/>
            <person name="Walker B."/>
            <person name="Young S."/>
            <person name="Zeng Q."/>
            <person name="Gargeya S."/>
            <person name="Fitzgerald M."/>
            <person name="Haas B."/>
            <person name="Abouelleil A."/>
            <person name="Allen A.W."/>
            <person name="Alvarado L."/>
            <person name="Arachchi H.M."/>
            <person name="Berlin A.M."/>
            <person name="Chapman S.B."/>
            <person name="Gainer-Dewar J."/>
            <person name="Goldberg J."/>
            <person name="Griggs A."/>
            <person name="Gujja S."/>
            <person name="Hansen M."/>
            <person name="Howarth C."/>
            <person name="Imamovic A."/>
            <person name="Ireland A."/>
            <person name="Larimer J."/>
            <person name="McCowan C."/>
            <person name="Murphy C."/>
            <person name="Pearson M."/>
            <person name="Poon T.W."/>
            <person name="Priest M."/>
            <person name="Roberts A."/>
            <person name="Saif S."/>
            <person name="Shea T."/>
            <person name="Sisk P."/>
            <person name="Sykes S."/>
            <person name="Wortman J."/>
            <person name="Nusbaum C."/>
            <person name="Birren B."/>
        </authorList>
    </citation>
    <scope>NUCLEOTIDE SEQUENCE [LARGE SCALE GENOMIC DNA]</scope>
    <source>
        <strain evidence="3 4">P1976</strain>
    </source>
</reference>
<evidence type="ECO:0000313" key="4">
    <source>
        <dbReference type="Proteomes" id="UP000028582"/>
    </source>
</evidence>